<dbReference type="InterPro" id="IPR036621">
    <property type="entry name" value="Anticodon-bd_dom_sf"/>
</dbReference>
<name>A0A3B0RKQ0_9ZZZZ</name>
<dbReference type="Pfam" id="PF13393">
    <property type="entry name" value="tRNA-synt_His"/>
    <property type="match status" value="1"/>
</dbReference>
<protein>
    <recommendedName>
        <fullName evidence="2">histidine--tRNA ligase</fullName>
        <ecNumber evidence="2">6.1.1.21</ecNumber>
    </recommendedName>
</protein>
<evidence type="ECO:0000256" key="8">
    <source>
        <dbReference type="ARBA" id="ARBA00047639"/>
    </source>
</evidence>
<dbReference type="HAMAP" id="MF_00127">
    <property type="entry name" value="His_tRNA_synth"/>
    <property type="match status" value="1"/>
</dbReference>
<accession>A0A3B0RKQ0</accession>
<dbReference type="Pfam" id="PF03129">
    <property type="entry name" value="HGTP_anticodon"/>
    <property type="match status" value="1"/>
</dbReference>
<dbReference type="PANTHER" id="PTHR11476">
    <property type="entry name" value="HISTIDYL-TRNA SYNTHETASE"/>
    <property type="match status" value="1"/>
</dbReference>
<evidence type="ECO:0000259" key="9">
    <source>
        <dbReference type="PROSITE" id="PS50862"/>
    </source>
</evidence>
<dbReference type="Gene3D" id="3.30.930.10">
    <property type="entry name" value="Bira Bifunctional Protein, Domain 2"/>
    <property type="match status" value="1"/>
</dbReference>
<keyword evidence="7 10" id="KW-0030">Aminoacyl-tRNA synthetase</keyword>
<dbReference type="InterPro" id="IPR004154">
    <property type="entry name" value="Anticodon-bd"/>
</dbReference>
<gene>
    <name evidence="10" type="ORF">MNBD_ALPHA06-1765</name>
</gene>
<dbReference type="SUPFAM" id="SSF52954">
    <property type="entry name" value="Class II aaRS ABD-related"/>
    <property type="match status" value="1"/>
</dbReference>
<comment type="similarity">
    <text evidence="1">Belongs to the class-II aminoacyl-tRNA synthetase family.</text>
</comment>
<dbReference type="InterPro" id="IPR015807">
    <property type="entry name" value="His-tRNA-ligase"/>
</dbReference>
<dbReference type="GO" id="GO:0004821">
    <property type="term" value="F:histidine-tRNA ligase activity"/>
    <property type="evidence" value="ECO:0007669"/>
    <property type="project" value="UniProtKB-EC"/>
</dbReference>
<dbReference type="AlphaFoldDB" id="A0A3B0RKQ0"/>
<dbReference type="EMBL" id="UOEE01000087">
    <property type="protein sequence ID" value="VAV89346.1"/>
    <property type="molecule type" value="Genomic_DNA"/>
</dbReference>
<keyword evidence="5" id="KW-0067">ATP-binding</keyword>
<dbReference type="PANTHER" id="PTHR11476:SF7">
    <property type="entry name" value="HISTIDINE--TRNA LIGASE"/>
    <property type="match status" value="1"/>
</dbReference>
<dbReference type="InterPro" id="IPR041715">
    <property type="entry name" value="HisRS-like_core"/>
</dbReference>
<sequence>MSSKKPKKTFRPKPRKAKGFEDRHGAILRAEQALIQSTLAVFDAHGFAPLATPSFEYADVLGKFLPDEERPNAGVFAIEDDDRQWLALRYDHTAPLARFVAEHYDALAKPFRRYAAGPVWRNEKPGPGRFREFIQIDADTVGTASPAADAEMVLLAAEVMQAAGLKPTEFTIQISDRRLLDVLLSDLGVAETEAGIAQKGTVLRAIDKLERLGESAVERLLGDGRKDQSGDFTKGAGLSATAIAQVLRFTRTATSGRSQTLAALQNLLGSGAVGKAALDDLSRMEQLISAAGWEDTAIRFNPAIVRGLGYYTGPVFEADITLDVTDAKGRPMRFGSVGGGGRYDGLVARFKGIEVPATGFSFGVSRFAALMAGLGRLGDLDQGPVVILALEPQQMSAYFAMADELRAANIRAEVYMGTSGMKAQMKYADKRNAPAVVIVGEDERTAGTVTVKDLGLGSKMSKQITDNTEWRQGRPAQTTGKRDELLALVQAALS</sequence>
<evidence type="ECO:0000256" key="5">
    <source>
        <dbReference type="ARBA" id="ARBA00022840"/>
    </source>
</evidence>
<dbReference type="CDD" id="cd00859">
    <property type="entry name" value="HisRS_anticodon"/>
    <property type="match status" value="1"/>
</dbReference>
<evidence type="ECO:0000313" key="10">
    <source>
        <dbReference type="EMBL" id="VAV89346.1"/>
    </source>
</evidence>
<dbReference type="Gene3D" id="3.40.50.800">
    <property type="entry name" value="Anticodon-binding domain"/>
    <property type="match status" value="1"/>
</dbReference>
<organism evidence="10">
    <name type="scientific">hydrothermal vent metagenome</name>
    <dbReference type="NCBI Taxonomy" id="652676"/>
    <lineage>
        <taxon>unclassified sequences</taxon>
        <taxon>metagenomes</taxon>
        <taxon>ecological metagenomes</taxon>
    </lineage>
</organism>
<reference evidence="10" key="1">
    <citation type="submission" date="2018-06" db="EMBL/GenBank/DDBJ databases">
        <authorList>
            <person name="Zhirakovskaya E."/>
        </authorList>
    </citation>
    <scope>NUCLEOTIDE SEQUENCE</scope>
</reference>
<dbReference type="GO" id="GO:0005737">
    <property type="term" value="C:cytoplasm"/>
    <property type="evidence" value="ECO:0007669"/>
    <property type="project" value="InterPro"/>
</dbReference>
<evidence type="ECO:0000256" key="1">
    <source>
        <dbReference type="ARBA" id="ARBA00008226"/>
    </source>
</evidence>
<dbReference type="NCBIfam" id="TIGR00442">
    <property type="entry name" value="hisS"/>
    <property type="match status" value="1"/>
</dbReference>
<comment type="catalytic activity">
    <reaction evidence="8">
        <text>tRNA(His) + L-histidine + ATP = L-histidyl-tRNA(His) + AMP + diphosphate + H(+)</text>
        <dbReference type="Rhea" id="RHEA:17313"/>
        <dbReference type="Rhea" id="RHEA-COMP:9665"/>
        <dbReference type="Rhea" id="RHEA-COMP:9689"/>
        <dbReference type="ChEBI" id="CHEBI:15378"/>
        <dbReference type="ChEBI" id="CHEBI:30616"/>
        <dbReference type="ChEBI" id="CHEBI:33019"/>
        <dbReference type="ChEBI" id="CHEBI:57595"/>
        <dbReference type="ChEBI" id="CHEBI:78442"/>
        <dbReference type="ChEBI" id="CHEBI:78527"/>
        <dbReference type="ChEBI" id="CHEBI:456215"/>
        <dbReference type="EC" id="6.1.1.21"/>
    </reaction>
</comment>
<keyword evidence="6" id="KW-0648">Protein biosynthesis</keyword>
<dbReference type="InterPro" id="IPR033656">
    <property type="entry name" value="HisRS_anticodon"/>
</dbReference>
<dbReference type="SUPFAM" id="SSF55681">
    <property type="entry name" value="Class II aaRS and biotin synthetases"/>
    <property type="match status" value="1"/>
</dbReference>
<proteinExistence type="inferred from homology"/>
<feature type="domain" description="Aminoacyl-transfer RNA synthetases class-II family profile" evidence="9">
    <location>
        <begin position="41"/>
        <end position="392"/>
    </location>
</feature>
<dbReference type="InterPro" id="IPR006195">
    <property type="entry name" value="aa-tRNA-synth_II"/>
</dbReference>
<keyword evidence="3 10" id="KW-0436">Ligase</keyword>
<dbReference type="EC" id="6.1.1.21" evidence="2"/>
<evidence type="ECO:0000256" key="6">
    <source>
        <dbReference type="ARBA" id="ARBA00022917"/>
    </source>
</evidence>
<dbReference type="GO" id="GO:0005524">
    <property type="term" value="F:ATP binding"/>
    <property type="evidence" value="ECO:0007669"/>
    <property type="project" value="UniProtKB-KW"/>
</dbReference>
<dbReference type="PIRSF" id="PIRSF001549">
    <property type="entry name" value="His-tRNA_synth"/>
    <property type="match status" value="1"/>
</dbReference>
<dbReference type="CDD" id="cd00773">
    <property type="entry name" value="HisRS-like_core"/>
    <property type="match status" value="1"/>
</dbReference>
<evidence type="ECO:0000256" key="4">
    <source>
        <dbReference type="ARBA" id="ARBA00022741"/>
    </source>
</evidence>
<keyword evidence="4" id="KW-0547">Nucleotide-binding</keyword>
<dbReference type="InterPro" id="IPR004516">
    <property type="entry name" value="HisRS/HisZ"/>
</dbReference>
<dbReference type="PROSITE" id="PS50862">
    <property type="entry name" value="AA_TRNA_LIGASE_II"/>
    <property type="match status" value="1"/>
</dbReference>
<dbReference type="GO" id="GO:0006427">
    <property type="term" value="P:histidyl-tRNA aminoacylation"/>
    <property type="evidence" value="ECO:0007669"/>
    <property type="project" value="InterPro"/>
</dbReference>
<dbReference type="InterPro" id="IPR045864">
    <property type="entry name" value="aa-tRNA-synth_II/BPL/LPL"/>
</dbReference>
<evidence type="ECO:0000256" key="2">
    <source>
        <dbReference type="ARBA" id="ARBA00012815"/>
    </source>
</evidence>
<evidence type="ECO:0000256" key="7">
    <source>
        <dbReference type="ARBA" id="ARBA00023146"/>
    </source>
</evidence>
<evidence type="ECO:0000256" key="3">
    <source>
        <dbReference type="ARBA" id="ARBA00022598"/>
    </source>
</evidence>